<keyword evidence="2" id="KW-1185">Reference proteome</keyword>
<organism evidence="1 2">
    <name type="scientific">Aphanomyces euteiches</name>
    <dbReference type="NCBI Taxonomy" id="100861"/>
    <lineage>
        <taxon>Eukaryota</taxon>
        <taxon>Sar</taxon>
        <taxon>Stramenopiles</taxon>
        <taxon>Oomycota</taxon>
        <taxon>Saprolegniomycetes</taxon>
        <taxon>Saprolegniales</taxon>
        <taxon>Verrucalvaceae</taxon>
        <taxon>Aphanomyces</taxon>
    </lineage>
</organism>
<name>A0A6G0XT68_9STRA</name>
<reference evidence="1 2" key="1">
    <citation type="submission" date="2019-07" db="EMBL/GenBank/DDBJ databases">
        <title>Genomics analysis of Aphanomyces spp. identifies a new class of oomycete effector associated with host adaptation.</title>
        <authorList>
            <person name="Gaulin E."/>
        </authorList>
    </citation>
    <scope>NUCLEOTIDE SEQUENCE [LARGE SCALE GENOMIC DNA]</scope>
    <source>
        <strain evidence="1 2">ATCC 201684</strain>
    </source>
</reference>
<evidence type="ECO:0000313" key="2">
    <source>
        <dbReference type="Proteomes" id="UP000481153"/>
    </source>
</evidence>
<dbReference type="AlphaFoldDB" id="A0A6G0XT68"/>
<proteinExistence type="predicted"/>
<dbReference type="EMBL" id="VJMJ01000012">
    <property type="protein sequence ID" value="KAF0743720.1"/>
    <property type="molecule type" value="Genomic_DNA"/>
</dbReference>
<sequence>MQRCDQSCSSSVWSRRVIQDERLLLNPTKKEEGSVKFPFVSQKSSRRRIFPDMHIVPLYDDEVLADDAMLMKAMTQNNVMTPQPESHTVEYVEEKNTSVEHNTTLPTETKPKCTLLCSLVRVIKLAWQSCLEW</sequence>
<gene>
    <name evidence="1" type="ORF">Ae201684_001377</name>
</gene>
<accession>A0A6G0XT68</accession>
<evidence type="ECO:0000313" key="1">
    <source>
        <dbReference type="EMBL" id="KAF0743720.1"/>
    </source>
</evidence>
<comment type="caution">
    <text evidence="1">The sequence shown here is derived from an EMBL/GenBank/DDBJ whole genome shotgun (WGS) entry which is preliminary data.</text>
</comment>
<protein>
    <submittedName>
        <fullName evidence="1">Uncharacterized protein</fullName>
    </submittedName>
</protein>
<dbReference type="Proteomes" id="UP000481153">
    <property type="component" value="Unassembled WGS sequence"/>
</dbReference>